<feature type="transmembrane region" description="Helical" evidence="2">
    <location>
        <begin position="30"/>
        <end position="49"/>
    </location>
</feature>
<proteinExistence type="predicted"/>
<evidence type="ECO:0000256" key="1">
    <source>
        <dbReference type="SAM" id="MobiDB-lite"/>
    </source>
</evidence>
<comment type="caution">
    <text evidence="3">The sequence shown here is derived from an EMBL/GenBank/DDBJ whole genome shotgun (WGS) entry which is preliminary data.</text>
</comment>
<reference evidence="3" key="2">
    <citation type="submission" date="2020-09" db="EMBL/GenBank/DDBJ databases">
        <authorList>
            <person name="Sun Q."/>
            <person name="Zhou Y."/>
        </authorList>
    </citation>
    <scope>NUCLEOTIDE SEQUENCE</scope>
    <source>
        <strain evidence="3">CGMCC 1.12785</strain>
    </source>
</reference>
<keyword evidence="2" id="KW-0812">Transmembrane</keyword>
<dbReference type="RefSeq" id="WP_188550970.1">
    <property type="nucleotide sequence ID" value="NZ_BMFY01000009.1"/>
</dbReference>
<evidence type="ECO:0000313" key="3">
    <source>
        <dbReference type="EMBL" id="GGA18789.1"/>
    </source>
</evidence>
<dbReference type="AlphaFoldDB" id="A0A8J2TZA9"/>
<feature type="transmembrane region" description="Helical" evidence="2">
    <location>
        <begin position="103"/>
        <end position="127"/>
    </location>
</feature>
<feature type="region of interest" description="Disordered" evidence="1">
    <location>
        <begin position="1"/>
        <end position="23"/>
    </location>
</feature>
<dbReference type="EMBL" id="BMFY01000009">
    <property type="protein sequence ID" value="GGA18789.1"/>
    <property type="molecule type" value="Genomic_DNA"/>
</dbReference>
<keyword evidence="2" id="KW-0472">Membrane</keyword>
<accession>A0A8J2TZA9</accession>
<keyword evidence="2" id="KW-1133">Transmembrane helix</keyword>
<protein>
    <submittedName>
        <fullName evidence="3">Uncharacterized protein</fullName>
    </submittedName>
</protein>
<keyword evidence="4" id="KW-1185">Reference proteome</keyword>
<name>A0A8J2TZA9_9MICO</name>
<feature type="transmembrane region" description="Helical" evidence="2">
    <location>
        <begin position="69"/>
        <end position="91"/>
    </location>
</feature>
<organism evidence="3 4">
    <name type="scientific">Sediminivirga luteola</name>
    <dbReference type="NCBI Taxonomy" id="1774748"/>
    <lineage>
        <taxon>Bacteria</taxon>
        <taxon>Bacillati</taxon>
        <taxon>Actinomycetota</taxon>
        <taxon>Actinomycetes</taxon>
        <taxon>Micrococcales</taxon>
        <taxon>Brevibacteriaceae</taxon>
        <taxon>Sediminivirga</taxon>
    </lineage>
</organism>
<reference evidence="3" key="1">
    <citation type="journal article" date="2014" name="Int. J. Syst. Evol. Microbiol.">
        <title>Complete genome sequence of Corynebacterium casei LMG S-19264T (=DSM 44701T), isolated from a smear-ripened cheese.</title>
        <authorList>
            <consortium name="US DOE Joint Genome Institute (JGI-PGF)"/>
            <person name="Walter F."/>
            <person name="Albersmeier A."/>
            <person name="Kalinowski J."/>
            <person name="Ruckert C."/>
        </authorList>
    </citation>
    <scope>NUCLEOTIDE SEQUENCE</scope>
    <source>
        <strain evidence="3">CGMCC 1.12785</strain>
    </source>
</reference>
<evidence type="ECO:0000313" key="4">
    <source>
        <dbReference type="Proteomes" id="UP000616114"/>
    </source>
</evidence>
<sequence length="129" mass="14342">MSRRREQYPRLSRQAPAEQRREQRLRRTPMILASALGVPLLTAGLFFSYQFGEVLGLLIQLNASFGQMLSVLVFALLGPLGLIAWIICLLVARRRQTVRWRMWWSAGALLAAAACPVTVLIIGFAGFGG</sequence>
<dbReference type="Proteomes" id="UP000616114">
    <property type="component" value="Unassembled WGS sequence"/>
</dbReference>
<evidence type="ECO:0000256" key="2">
    <source>
        <dbReference type="SAM" id="Phobius"/>
    </source>
</evidence>
<gene>
    <name evidence="3" type="ORF">GCM10011333_22380</name>
</gene>